<evidence type="ECO:0000256" key="1">
    <source>
        <dbReference type="SAM" id="Coils"/>
    </source>
</evidence>
<keyword evidence="1" id="KW-0175">Coiled coil</keyword>
<feature type="coiled-coil region" evidence="1">
    <location>
        <begin position="56"/>
        <end position="97"/>
    </location>
</feature>
<proteinExistence type="predicted"/>
<dbReference type="Proteomes" id="UP000593579">
    <property type="component" value="Unassembled WGS sequence"/>
</dbReference>
<dbReference type="OrthoDB" id="10460777at2759"/>
<gene>
    <name evidence="2" type="ORF">Gogos_021207</name>
</gene>
<protein>
    <submittedName>
        <fullName evidence="2">Uncharacterized protein</fullName>
    </submittedName>
</protein>
<accession>A0A7J9CZG3</accession>
<reference evidence="2 3" key="1">
    <citation type="journal article" date="2019" name="Genome Biol. Evol.">
        <title>Insights into the evolution of the New World diploid cottons (Gossypium, subgenus Houzingenia) based on genome sequencing.</title>
        <authorList>
            <person name="Grover C.E."/>
            <person name="Arick M.A. 2nd"/>
            <person name="Thrash A."/>
            <person name="Conover J.L."/>
            <person name="Sanders W.S."/>
            <person name="Peterson D.G."/>
            <person name="Frelichowski J.E."/>
            <person name="Scheffler J.A."/>
            <person name="Scheffler B.E."/>
            <person name="Wendel J.F."/>
        </authorList>
    </citation>
    <scope>NUCLEOTIDE SEQUENCE [LARGE SCALE GENOMIC DNA]</scope>
    <source>
        <strain evidence="2">5</strain>
        <tissue evidence="2">Leaf</tissue>
    </source>
</reference>
<keyword evidence="3" id="KW-1185">Reference proteome</keyword>
<dbReference type="AlphaFoldDB" id="A0A7J9CZG3"/>
<evidence type="ECO:0000313" key="2">
    <source>
        <dbReference type="EMBL" id="MBA0753863.1"/>
    </source>
</evidence>
<name>A0A7J9CZG3_GOSGO</name>
<dbReference type="EMBL" id="JABEZY010258415">
    <property type="protein sequence ID" value="MBA0753863.1"/>
    <property type="molecule type" value="Genomic_DNA"/>
</dbReference>
<organism evidence="2 3">
    <name type="scientific">Gossypium gossypioides</name>
    <name type="common">Mexican cotton</name>
    <name type="synonym">Selera gossypioides</name>
    <dbReference type="NCBI Taxonomy" id="34282"/>
    <lineage>
        <taxon>Eukaryota</taxon>
        <taxon>Viridiplantae</taxon>
        <taxon>Streptophyta</taxon>
        <taxon>Embryophyta</taxon>
        <taxon>Tracheophyta</taxon>
        <taxon>Spermatophyta</taxon>
        <taxon>Magnoliopsida</taxon>
        <taxon>eudicotyledons</taxon>
        <taxon>Gunneridae</taxon>
        <taxon>Pentapetalae</taxon>
        <taxon>rosids</taxon>
        <taxon>malvids</taxon>
        <taxon>Malvales</taxon>
        <taxon>Malvaceae</taxon>
        <taxon>Malvoideae</taxon>
        <taxon>Gossypium</taxon>
    </lineage>
</organism>
<evidence type="ECO:0000313" key="3">
    <source>
        <dbReference type="Proteomes" id="UP000593579"/>
    </source>
</evidence>
<comment type="caution">
    <text evidence="2">The sequence shown here is derived from an EMBL/GenBank/DDBJ whole genome shotgun (WGS) entry which is preliminary data.</text>
</comment>
<sequence>MELALYADTITLDYDIWRQRLVEGQLTSPTDYAFQNLFSEEMSSELEMARHKFKQLITSQSDRQELKGKIQDLENTLQAHQQHLNDLLRALEEKNGQHDRNICAYETAPQEKDMHVSSLVNEIRKVAVQIVQLLD</sequence>